<dbReference type="InterPro" id="IPR010313">
    <property type="entry name" value="Glycine_N-acyltransferase"/>
</dbReference>
<keyword evidence="1 3" id="KW-0808">Transferase</keyword>
<dbReference type="AlphaFoldDB" id="A0A7N4P649"/>
<dbReference type="Proteomes" id="UP000007648">
    <property type="component" value="Unassembled WGS sequence"/>
</dbReference>
<dbReference type="Ensembl" id="ENSSHAT00000049561.1">
    <property type="protein sequence ID" value="ENSSHAP00000032223.1"/>
    <property type="gene ID" value="ENSSHAG00000005327.2"/>
</dbReference>
<dbReference type="Pfam" id="PF06021">
    <property type="entry name" value="Gly_acyl_tr_N"/>
    <property type="match status" value="1"/>
</dbReference>
<dbReference type="GO" id="GO:0047961">
    <property type="term" value="F:glycine N-acyltransferase activity"/>
    <property type="evidence" value="ECO:0007669"/>
    <property type="project" value="InterPro"/>
</dbReference>
<feature type="domain" description="N-acetyltransferase" evidence="4">
    <location>
        <begin position="149"/>
        <end position="277"/>
    </location>
</feature>
<proteinExistence type="inferred from homology"/>
<organism evidence="5 6">
    <name type="scientific">Sarcophilus harrisii</name>
    <name type="common">Tasmanian devil</name>
    <name type="synonym">Sarcophilus laniarius</name>
    <dbReference type="NCBI Taxonomy" id="9305"/>
    <lineage>
        <taxon>Eukaryota</taxon>
        <taxon>Metazoa</taxon>
        <taxon>Chordata</taxon>
        <taxon>Craniata</taxon>
        <taxon>Vertebrata</taxon>
        <taxon>Euteleostomi</taxon>
        <taxon>Mammalia</taxon>
        <taxon>Metatheria</taxon>
        <taxon>Dasyuromorphia</taxon>
        <taxon>Dasyuridae</taxon>
        <taxon>Sarcophilus</taxon>
    </lineage>
</organism>
<dbReference type="PROSITE" id="PS51186">
    <property type="entry name" value="GNAT"/>
    <property type="match status" value="1"/>
</dbReference>
<dbReference type="PANTHER" id="PTHR15298">
    <property type="entry name" value="L-COA N-ACYLTRANSFERASE-RELATED"/>
    <property type="match status" value="1"/>
</dbReference>
<accession>A0A7N4P649</accession>
<evidence type="ECO:0000259" key="4">
    <source>
        <dbReference type="PROSITE" id="PS51186"/>
    </source>
</evidence>
<dbReference type="InParanoid" id="A0A7N4P649"/>
<evidence type="ECO:0000256" key="3">
    <source>
        <dbReference type="RuleBase" id="RU368002"/>
    </source>
</evidence>
<keyword evidence="6" id="KW-1185">Reference proteome</keyword>
<dbReference type="InterPro" id="IPR000182">
    <property type="entry name" value="GNAT_dom"/>
</dbReference>
<evidence type="ECO:0000313" key="5">
    <source>
        <dbReference type="Ensembl" id="ENSSHAP00000032223.1"/>
    </source>
</evidence>
<protein>
    <recommendedName>
        <fullName evidence="3">Glycine N-acyltransferase-like protein</fullName>
        <ecNumber evidence="3">2.3.1.-</ecNumber>
    </recommendedName>
</protein>
<comment type="similarity">
    <text evidence="3">Belongs to the glycine N-acyltransferase family.</text>
</comment>
<dbReference type="InterPro" id="IPR015938">
    <property type="entry name" value="Glycine_N-acyltransferase_N"/>
</dbReference>
<dbReference type="Pfam" id="PF08444">
    <property type="entry name" value="Gly_acyl_tr_C"/>
    <property type="match status" value="1"/>
</dbReference>
<dbReference type="SUPFAM" id="SSF55729">
    <property type="entry name" value="Acyl-CoA N-acyltransferases (Nat)"/>
    <property type="match status" value="1"/>
</dbReference>
<dbReference type="Gene3D" id="3.40.630.30">
    <property type="match status" value="1"/>
</dbReference>
<dbReference type="PANTHER" id="PTHR15298:SF4">
    <property type="entry name" value="GLYCINE N-ACYLTRANSFERASE-LIKE PROTEIN 2"/>
    <property type="match status" value="1"/>
</dbReference>
<dbReference type="InterPro" id="IPR013652">
    <property type="entry name" value="Glycine_N-acyltransferase_C"/>
</dbReference>
<reference evidence="5 6" key="1">
    <citation type="journal article" date="2011" name="Proc. Natl. Acad. Sci. U.S.A.">
        <title>Genetic diversity and population structure of the endangered marsupial Sarcophilus harrisii (Tasmanian devil).</title>
        <authorList>
            <person name="Miller W."/>
            <person name="Hayes V.M."/>
            <person name="Ratan A."/>
            <person name="Petersen D.C."/>
            <person name="Wittekindt N.E."/>
            <person name="Miller J."/>
            <person name="Walenz B."/>
            <person name="Knight J."/>
            <person name="Qi J."/>
            <person name="Zhao F."/>
            <person name="Wang Q."/>
            <person name="Bedoya-Reina O.C."/>
            <person name="Katiyar N."/>
            <person name="Tomsho L.P."/>
            <person name="Kasson L.M."/>
            <person name="Hardie R.A."/>
            <person name="Woodbridge P."/>
            <person name="Tindall E.A."/>
            <person name="Bertelsen M.F."/>
            <person name="Dixon D."/>
            <person name="Pyecroft S."/>
            <person name="Helgen K.M."/>
            <person name="Lesk A.M."/>
            <person name="Pringle T.H."/>
            <person name="Patterson N."/>
            <person name="Zhang Y."/>
            <person name="Kreiss A."/>
            <person name="Woods G.M."/>
            <person name="Jones M.E."/>
            <person name="Schuster S.C."/>
        </authorList>
    </citation>
    <scope>NUCLEOTIDE SEQUENCE [LARGE SCALE GENOMIC DNA]</scope>
</reference>
<dbReference type="EC" id="2.3.1.-" evidence="3"/>
<evidence type="ECO:0000256" key="1">
    <source>
        <dbReference type="ARBA" id="ARBA00022679"/>
    </source>
</evidence>
<dbReference type="GeneTree" id="ENSGT00950000183133"/>
<dbReference type="InterPro" id="IPR016181">
    <property type="entry name" value="Acyl_CoA_acyltransferase"/>
</dbReference>
<dbReference type="GO" id="GO:0005739">
    <property type="term" value="C:mitochondrion"/>
    <property type="evidence" value="ECO:0007669"/>
    <property type="project" value="InterPro"/>
</dbReference>
<evidence type="ECO:0000313" key="6">
    <source>
        <dbReference type="Proteomes" id="UP000007648"/>
    </source>
</evidence>
<gene>
    <name evidence="5" type="primary">LOC100916674</name>
</gene>
<evidence type="ECO:0000256" key="2">
    <source>
        <dbReference type="ARBA" id="ARBA00023315"/>
    </source>
</evidence>
<keyword evidence="2 3" id="KW-0012">Acyltransferase</keyword>
<name>A0A7N4P649_SARHA</name>
<sequence>ISAPLQILHFPSLAFIRSSASFSFPSTLEVYGSIYFIIHGNPFNLEVVVDSWPDYQTVITRPKKKEMVDKLDQYTNTYHIFTKDFHKCQQFLETPGIIDWNQVIQIQGNQSWDKILRKIATSKSLQIEHLSNILFFLFLLFLYSKNLDFKFTSLNASHAKLVNDNWSMGLNEKSLNYVLHCIKNLPSFCLLNSEGNPISWYVLDQTCEIRMGFTLPKYQAKGIGTYLGACIIQYLRKEEIPFFLHTEEKKKYLWGALTRLGFCSFPHGWNQWKLTPPKEKLIQIHSNI</sequence>
<reference evidence="5" key="3">
    <citation type="submission" date="2025-09" db="UniProtKB">
        <authorList>
            <consortium name="Ensembl"/>
        </authorList>
    </citation>
    <scope>IDENTIFICATION</scope>
</reference>
<reference evidence="5" key="2">
    <citation type="submission" date="2025-08" db="UniProtKB">
        <authorList>
            <consortium name="Ensembl"/>
        </authorList>
    </citation>
    <scope>IDENTIFICATION</scope>
</reference>